<feature type="region of interest" description="Disordered" evidence="1">
    <location>
        <begin position="1"/>
        <end position="95"/>
    </location>
</feature>
<feature type="transmembrane region" description="Helical" evidence="2">
    <location>
        <begin position="226"/>
        <end position="249"/>
    </location>
</feature>
<feature type="transmembrane region" description="Helical" evidence="2">
    <location>
        <begin position="126"/>
        <end position="148"/>
    </location>
</feature>
<keyword evidence="2" id="KW-1133">Transmembrane helix</keyword>
<feature type="compositionally biased region" description="Polar residues" evidence="1">
    <location>
        <begin position="41"/>
        <end position="51"/>
    </location>
</feature>
<reference evidence="3" key="1">
    <citation type="submission" date="2021-01" db="EMBL/GenBank/DDBJ databases">
        <authorList>
            <person name="Corre E."/>
            <person name="Pelletier E."/>
            <person name="Niang G."/>
            <person name="Scheremetjew M."/>
            <person name="Finn R."/>
            <person name="Kale V."/>
            <person name="Holt S."/>
            <person name="Cochrane G."/>
            <person name="Meng A."/>
            <person name="Brown T."/>
            <person name="Cohen L."/>
        </authorList>
    </citation>
    <scope>NUCLEOTIDE SEQUENCE</scope>
    <source>
        <strain evidence="3">CCMP2078</strain>
    </source>
</reference>
<sequence length="255" mass="26821">MFDSGATVDSPAWAQEGASEEADGGVLSPMVGASAEGSGEADSQTWAGQSSEEAEDANLPPWMSAPAPENGAAKHQKPPRGAWEPSWARSGEADDVEGAAPMRRPLLGDGYDAADPICCCFTAKHLLVPLLGLAAILALTAAVVVLVQPCPTQDRMPKTFILKVAVYFLEAVAASLFCRLVMSNNAPIAFGMLFSLLAAVGHVIVAITDAVSIVESSDACDSPAIPFFWVPTVSAVTCVPWALCVWLFLRLYRDL</sequence>
<dbReference type="EMBL" id="HBEA01014985">
    <property type="protein sequence ID" value="CAD8261959.1"/>
    <property type="molecule type" value="Transcribed_RNA"/>
</dbReference>
<feature type="transmembrane region" description="Helical" evidence="2">
    <location>
        <begin position="160"/>
        <end position="182"/>
    </location>
</feature>
<organism evidence="3">
    <name type="scientific">Pinguiococcus pyrenoidosus</name>
    <dbReference type="NCBI Taxonomy" id="172671"/>
    <lineage>
        <taxon>Eukaryota</taxon>
        <taxon>Sar</taxon>
        <taxon>Stramenopiles</taxon>
        <taxon>Ochrophyta</taxon>
        <taxon>Pinguiophyceae</taxon>
        <taxon>Pinguiochrysidales</taxon>
        <taxon>Pinguiochrysidaceae</taxon>
        <taxon>Pinguiococcus</taxon>
    </lineage>
</organism>
<evidence type="ECO:0000256" key="1">
    <source>
        <dbReference type="SAM" id="MobiDB-lite"/>
    </source>
</evidence>
<keyword evidence="2" id="KW-0472">Membrane</keyword>
<dbReference type="AlphaFoldDB" id="A0A7R9YDW7"/>
<proteinExistence type="predicted"/>
<accession>A0A7R9YDW7</accession>
<protein>
    <submittedName>
        <fullName evidence="3">Uncharacterized protein</fullName>
    </submittedName>
</protein>
<evidence type="ECO:0000313" key="3">
    <source>
        <dbReference type="EMBL" id="CAD8261959.1"/>
    </source>
</evidence>
<feature type="transmembrane region" description="Helical" evidence="2">
    <location>
        <begin position="188"/>
        <end position="214"/>
    </location>
</feature>
<name>A0A7R9YDW7_9STRA</name>
<evidence type="ECO:0000256" key="2">
    <source>
        <dbReference type="SAM" id="Phobius"/>
    </source>
</evidence>
<gene>
    <name evidence="3" type="ORF">PPYR1160_LOCUS11461</name>
</gene>
<keyword evidence="2" id="KW-0812">Transmembrane</keyword>